<keyword evidence="2" id="KW-0285">Flavoprotein</keyword>
<comment type="cofactor">
    <cofactor evidence="1">
        <name>FAD</name>
        <dbReference type="ChEBI" id="CHEBI:57692"/>
    </cofactor>
</comment>
<organism evidence="6 7">
    <name type="scientific">Ferrimonas pelagia</name>
    <dbReference type="NCBI Taxonomy" id="1177826"/>
    <lineage>
        <taxon>Bacteria</taxon>
        <taxon>Pseudomonadati</taxon>
        <taxon>Pseudomonadota</taxon>
        <taxon>Gammaproteobacteria</taxon>
        <taxon>Alteromonadales</taxon>
        <taxon>Ferrimonadaceae</taxon>
        <taxon>Ferrimonas</taxon>
    </lineage>
</organism>
<dbReference type="InterPro" id="IPR027477">
    <property type="entry name" value="Succ_DH/fumarate_Rdtase_cat_sf"/>
</dbReference>
<dbReference type="InterPro" id="IPR036188">
    <property type="entry name" value="FAD/NAD-bd_sf"/>
</dbReference>
<protein>
    <submittedName>
        <fullName evidence="6">3-oxosteroid 1-dehydrogenase</fullName>
    </submittedName>
</protein>
<evidence type="ECO:0000313" key="6">
    <source>
        <dbReference type="EMBL" id="GAA4883834.1"/>
    </source>
</evidence>
<evidence type="ECO:0000256" key="4">
    <source>
        <dbReference type="ARBA" id="ARBA00023002"/>
    </source>
</evidence>
<reference evidence="7" key="1">
    <citation type="journal article" date="2019" name="Int. J. Syst. Evol. Microbiol.">
        <title>The Global Catalogue of Microorganisms (GCM) 10K type strain sequencing project: providing services to taxonomists for standard genome sequencing and annotation.</title>
        <authorList>
            <consortium name="The Broad Institute Genomics Platform"/>
            <consortium name="The Broad Institute Genome Sequencing Center for Infectious Disease"/>
            <person name="Wu L."/>
            <person name="Ma J."/>
        </authorList>
    </citation>
    <scope>NUCLEOTIDE SEQUENCE [LARGE SCALE GENOMIC DNA]</scope>
    <source>
        <strain evidence="7">JCM 18401</strain>
    </source>
</reference>
<dbReference type="SUPFAM" id="SSF51905">
    <property type="entry name" value="FAD/NAD(P)-binding domain"/>
    <property type="match status" value="1"/>
</dbReference>
<dbReference type="EMBL" id="BAABJZ010000024">
    <property type="protein sequence ID" value="GAA4883834.1"/>
    <property type="molecule type" value="Genomic_DNA"/>
</dbReference>
<comment type="caution">
    <text evidence="6">The sequence shown here is derived from an EMBL/GenBank/DDBJ whole genome shotgun (WGS) entry which is preliminary data.</text>
</comment>
<keyword evidence="3" id="KW-0274">FAD</keyword>
<dbReference type="PANTHER" id="PTHR43400:SF10">
    <property type="entry name" value="3-OXOSTEROID 1-DEHYDROGENASE"/>
    <property type="match status" value="1"/>
</dbReference>
<evidence type="ECO:0000256" key="3">
    <source>
        <dbReference type="ARBA" id="ARBA00022827"/>
    </source>
</evidence>
<dbReference type="Proteomes" id="UP001499988">
    <property type="component" value="Unassembled WGS sequence"/>
</dbReference>
<name>A0ABP9EP18_9GAMM</name>
<evidence type="ECO:0000256" key="2">
    <source>
        <dbReference type="ARBA" id="ARBA00022630"/>
    </source>
</evidence>
<feature type="domain" description="FAD-dependent oxidoreductase 2 FAD-binding" evidence="5">
    <location>
        <begin position="16"/>
        <end position="558"/>
    </location>
</feature>
<dbReference type="PANTHER" id="PTHR43400">
    <property type="entry name" value="FUMARATE REDUCTASE"/>
    <property type="match status" value="1"/>
</dbReference>
<dbReference type="InterPro" id="IPR003953">
    <property type="entry name" value="FAD-dep_OxRdtase_2_FAD-bd"/>
</dbReference>
<evidence type="ECO:0000313" key="7">
    <source>
        <dbReference type="Proteomes" id="UP001499988"/>
    </source>
</evidence>
<dbReference type="PRINTS" id="PR00411">
    <property type="entry name" value="PNDRDTASEI"/>
</dbReference>
<evidence type="ECO:0000256" key="1">
    <source>
        <dbReference type="ARBA" id="ARBA00001974"/>
    </source>
</evidence>
<dbReference type="Pfam" id="PF00890">
    <property type="entry name" value="FAD_binding_2"/>
    <property type="match status" value="1"/>
</dbReference>
<keyword evidence="7" id="KW-1185">Reference proteome</keyword>
<gene>
    <name evidence="6" type="primary">kstD</name>
    <name evidence="6" type="ORF">GCM10023333_17630</name>
</gene>
<dbReference type="SUPFAM" id="SSF56425">
    <property type="entry name" value="Succinate dehydrogenase/fumarate reductase flavoprotein, catalytic domain"/>
    <property type="match status" value="1"/>
</dbReference>
<sequence length="592" mass="64288">MKDQTQQQQQWDHSVDVVVVGSGAGAMTAALRANDLGQEVLVLEKSDQYGGTSAVSGGGIWVPNNHRITALGGQDSDAAAIEYIKTVMREEGQDEAINEDGRIEAYVANATRMVDYLRHDADVHFEAQSEYTDYYPELKGGMPGYRSMDPKPFNAAKLGAEFHNLREPSPGTLMMGRMSLGMKEARILMCRGKGWLKVTLQILWRYYKDLRWRGKSKRDRYLCLGNALVGALRHAMAQKGIPLWLGSPMTELVKQDGKVIGVVIQQNGQSQRIQARHGVVLAAGGFERNQKMREQYLPQPTQAQWSATPLHNTGDAIVAGQQQGAATALMEHSWWAPTVHVPGEEKQRAVFVERNLPGCILVNSAGKRFVNEGAPYNDIGYAMYKSHKAGNGGVPCYMVFDATFRQKYPAGPLIPGYAKPDSALSKRHRSCFEKADTLEALAAMIDIEPAALTQTVSQFNQHAKVGKDPEFGKGESLFDRYYGDPNVQPNPCVAPLDKGPFYAMRIDAGDIGTKGGLQTDVDARVLDESGAAIEGLYAIGNTAASVMGPTYPGAGSTIGPAMTFGYLAANHIQARQAECGAKGISETAEAVA</sequence>
<accession>A0ABP9EP18</accession>
<proteinExistence type="predicted"/>
<dbReference type="RefSeq" id="WP_345334992.1">
    <property type="nucleotide sequence ID" value="NZ_BAABJZ010000024.1"/>
</dbReference>
<evidence type="ECO:0000259" key="5">
    <source>
        <dbReference type="Pfam" id="PF00890"/>
    </source>
</evidence>
<keyword evidence="4" id="KW-0560">Oxidoreductase</keyword>
<dbReference type="Gene3D" id="3.50.50.60">
    <property type="entry name" value="FAD/NAD(P)-binding domain"/>
    <property type="match status" value="2"/>
</dbReference>
<dbReference type="InterPro" id="IPR050315">
    <property type="entry name" value="FAD-oxidoreductase_2"/>
</dbReference>